<feature type="domain" description="Anti sigma-E protein RseA N-terminal" evidence="2">
    <location>
        <begin position="7"/>
        <end position="72"/>
    </location>
</feature>
<keyword evidence="1" id="KW-1133">Transmembrane helix</keyword>
<sequence length="407" mass="45281">MLKAKDRELISAYIDGELNPAEKASALRLIAENPEAGQLHAAFLTMRGAIRRATEETRPISVQNRVIQKLNSVKPANVGRTARRIRTIVAIAASLLLFAGVGIFYSNKGSPGDLAKQSKPELRVVQIPTVPEITPETVSSPQLVQIPRAETNREALPTAEILPAPREVDEILANPFRSEVQFNIAPSGRLPLLFPLKDLEQDYPFKKLVTELSREEIVRVDIFTRDIAKASETLQTALKARNLVGHVDSRIAEAFKRKQLLELVFFTESLNQSEIANLLQQLGKDDVLRASKTKEDTFFGSFVFFPHQVSDLERLSRSIGVPTAQLKLNRKVSTPIDPKQPLELNTGSRLTQGIRGNAKIAHQFLVVPLSEKTNLLPSKESRQFLDQRGDNKPDVKPLIVILRPLPS</sequence>
<dbReference type="Pfam" id="PF03872">
    <property type="entry name" value="RseA_N"/>
    <property type="match status" value="1"/>
</dbReference>
<evidence type="ECO:0000259" key="2">
    <source>
        <dbReference type="Pfam" id="PF03872"/>
    </source>
</evidence>
<dbReference type="AlphaFoldDB" id="A0A8E6B398"/>
<dbReference type="RefSeq" id="WP_213494398.1">
    <property type="nucleotide sequence ID" value="NZ_CP074694.1"/>
</dbReference>
<dbReference type="Proteomes" id="UP000676194">
    <property type="component" value="Chromosome"/>
</dbReference>
<name>A0A8E6B398_9BACT</name>
<evidence type="ECO:0000313" key="3">
    <source>
        <dbReference type="EMBL" id="QVL30527.1"/>
    </source>
</evidence>
<feature type="transmembrane region" description="Helical" evidence="1">
    <location>
        <begin position="87"/>
        <end position="105"/>
    </location>
</feature>
<reference evidence="3" key="1">
    <citation type="submission" date="2021-05" db="EMBL/GenBank/DDBJ databases">
        <title>Complete genome sequence of the cellulolytic planctomycete Telmatocola sphagniphila SP2T and characterization of the first cellulase from planctomycetes.</title>
        <authorList>
            <person name="Rakitin A.L."/>
            <person name="Beletsky A.V."/>
            <person name="Naumoff D.G."/>
            <person name="Kulichevskaya I.S."/>
            <person name="Mardanov A.V."/>
            <person name="Ravin N.V."/>
            <person name="Dedysh S.N."/>
        </authorList>
    </citation>
    <scope>NUCLEOTIDE SEQUENCE</scope>
    <source>
        <strain evidence="3">SP2T</strain>
    </source>
</reference>
<keyword evidence="1" id="KW-0472">Membrane</keyword>
<dbReference type="InterPro" id="IPR005572">
    <property type="entry name" value="Anti-sigma_E_RseA_N"/>
</dbReference>
<evidence type="ECO:0000313" key="4">
    <source>
        <dbReference type="Proteomes" id="UP000676194"/>
    </source>
</evidence>
<evidence type="ECO:0000256" key="1">
    <source>
        <dbReference type="SAM" id="Phobius"/>
    </source>
</evidence>
<dbReference type="GO" id="GO:0016989">
    <property type="term" value="F:sigma factor antagonist activity"/>
    <property type="evidence" value="ECO:0007669"/>
    <property type="project" value="InterPro"/>
</dbReference>
<organism evidence="3 4">
    <name type="scientific">Telmatocola sphagniphila</name>
    <dbReference type="NCBI Taxonomy" id="1123043"/>
    <lineage>
        <taxon>Bacteria</taxon>
        <taxon>Pseudomonadati</taxon>
        <taxon>Planctomycetota</taxon>
        <taxon>Planctomycetia</taxon>
        <taxon>Gemmatales</taxon>
        <taxon>Gemmataceae</taxon>
    </lineage>
</organism>
<protein>
    <recommendedName>
        <fullName evidence="2">Anti sigma-E protein RseA N-terminal domain-containing protein</fullName>
    </recommendedName>
</protein>
<gene>
    <name evidence="3" type="ORF">KIH39_16910</name>
</gene>
<dbReference type="EMBL" id="CP074694">
    <property type="protein sequence ID" value="QVL30527.1"/>
    <property type="molecule type" value="Genomic_DNA"/>
</dbReference>
<proteinExistence type="predicted"/>
<accession>A0A8E6B398</accession>
<keyword evidence="1" id="KW-0812">Transmembrane</keyword>
<keyword evidence="4" id="KW-1185">Reference proteome</keyword>
<dbReference type="KEGG" id="tsph:KIH39_16910"/>